<name>A0ABW8HDJ7_9ACTN</name>
<keyword evidence="2" id="KW-0808">Transferase</keyword>
<dbReference type="PANTHER" id="PTHR43591">
    <property type="entry name" value="METHYLTRANSFERASE"/>
    <property type="match status" value="1"/>
</dbReference>
<keyword evidence="2" id="KW-0489">Methyltransferase</keyword>
<dbReference type="GO" id="GO:0008168">
    <property type="term" value="F:methyltransferase activity"/>
    <property type="evidence" value="ECO:0007669"/>
    <property type="project" value="UniProtKB-KW"/>
</dbReference>
<dbReference type="SUPFAM" id="SSF53335">
    <property type="entry name" value="S-adenosyl-L-methionine-dependent methyltransferases"/>
    <property type="match status" value="1"/>
</dbReference>
<sequence length="240" mass="26048">MYESDDAEIYDLIHQGRGKDYAVEADEVTGRILDALPGAASLLDVACGTGNHLRYFHKTFAHVEGVDLSQDMLTTAASRLPGVPLHLGDMRDFDLGRSFDAVTCLFSSVGHMRTTADLDRALARLARHTVPGGVVVVDPWWFPDTFLPGYVAGDVVRDDGRTVARVSHSVVEGNATRMSVHYLVADADSGVRHFTETTHITLFTREEYETAFVRAGLAPRYLGAGPGRRGLFVGVRGTGG</sequence>
<evidence type="ECO:0000313" key="3">
    <source>
        <dbReference type="Proteomes" id="UP001617907"/>
    </source>
</evidence>
<dbReference type="InterPro" id="IPR041698">
    <property type="entry name" value="Methyltransf_25"/>
</dbReference>
<comment type="caution">
    <text evidence="2">The sequence shown here is derived from an EMBL/GenBank/DDBJ whole genome shotgun (WGS) entry which is preliminary data.</text>
</comment>
<keyword evidence="3" id="KW-1185">Reference proteome</keyword>
<dbReference type="Proteomes" id="UP001617907">
    <property type="component" value="Unassembled WGS sequence"/>
</dbReference>
<accession>A0ABW8HDJ7</accession>
<dbReference type="Pfam" id="PF13649">
    <property type="entry name" value="Methyltransf_25"/>
    <property type="match status" value="1"/>
</dbReference>
<dbReference type="GO" id="GO:0032259">
    <property type="term" value="P:methylation"/>
    <property type="evidence" value="ECO:0007669"/>
    <property type="project" value="UniProtKB-KW"/>
</dbReference>
<organism evidence="2 3">
    <name type="scientific">Streptomyces ardesiacus</name>
    <dbReference type="NCBI Taxonomy" id="285564"/>
    <lineage>
        <taxon>Bacteria</taxon>
        <taxon>Bacillati</taxon>
        <taxon>Actinomycetota</taxon>
        <taxon>Actinomycetes</taxon>
        <taxon>Kitasatosporales</taxon>
        <taxon>Streptomycetaceae</taxon>
        <taxon>Streptomyces</taxon>
    </lineage>
</organism>
<dbReference type="Gene3D" id="3.40.50.150">
    <property type="entry name" value="Vaccinia Virus protein VP39"/>
    <property type="match status" value="1"/>
</dbReference>
<evidence type="ECO:0000313" key="2">
    <source>
        <dbReference type="EMBL" id="MFJ6038642.1"/>
    </source>
</evidence>
<dbReference type="RefSeq" id="WP_030404647.1">
    <property type="nucleotide sequence ID" value="NZ_BEWC01000011.1"/>
</dbReference>
<gene>
    <name evidence="2" type="ORF">ACIQFM_20560</name>
</gene>
<protein>
    <submittedName>
        <fullName evidence="2">Class I SAM-dependent methyltransferase</fullName>
    </submittedName>
</protein>
<dbReference type="GeneID" id="95508474"/>
<dbReference type="EMBL" id="JBIVPC010000011">
    <property type="protein sequence ID" value="MFJ6038642.1"/>
    <property type="molecule type" value="Genomic_DNA"/>
</dbReference>
<dbReference type="CDD" id="cd02440">
    <property type="entry name" value="AdoMet_MTases"/>
    <property type="match status" value="1"/>
</dbReference>
<proteinExistence type="predicted"/>
<dbReference type="Gene3D" id="2.20.130.10">
    <property type="entry name" value="CAC2371-like domains"/>
    <property type="match status" value="1"/>
</dbReference>
<feature type="domain" description="Methyltransferase" evidence="1">
    <location>
        <begin position="43"/>
        <end position="133"/>
    </location>
</feature>
<dbReference type="InterPro" id="IPR029063">
    <property type="entry name" value="SAM-dependent_MTases_sf"/>
</dbReference>
<dbReference type="PANTHER" id="PTHR43591:SF110">
    <property type="entry name" value="RHODANESE DOMAIN-CONTAINING PROTEIN"/>
    <property type="match status" value="1"/>
</dbReference>
<evidence type="ECO:0000259" key="1">
    <source>
        <dbReference type="Pfam" id="PF13649"/>
    </source>
</evidence>
<reference evidence="2 3" key="1">
    <citation type="submission" date="2024-10" db="EMBL/GenBank/DDBJ databases">
        <title>The Natural Products Discovery Center: Release of the First 8490 Sequenced Strains for Exploring Actinobacteria Biosynthetic Diversity.</title>
        <authorList>
            <person name="Kalkreuter E."/>
            <person name="Kautsar S.A."/>
            <person name="Yang D."/>
            <person name="Bader C.D."/>
            <person name="Teijaro C.N."/>
            <person name="Fluegel L."/>
            <person name="Davis C.M."/>
            <person name="Simpson J.R."/>
            <person name="Lauterbach L."/>
            <person name="Steele A.D."/>
            <person name="Gui C."/>
            <person name="Meng S."/>
            <person name="Li G."/>
            <person name="Viehrig K."/>
            <person name="Ye F."/>
            <person name="Su P."/>
            <person name="Kiefer A.F."/>
            <person name="Nichols A."/>
            <person name="Cepeda A.J."/>
            <person name="Yan W."/>
            <person name="Fan B."/>
            <person name="Jiang Y."/>
            <person name="Adhikari A."/>
            <person name="Zheng C.-J."/>
            <person name="Schuster L."/>
            <person name="Cowan T.M."/>
            <person name="Smanski M.J."/>
            <person name="Chevrette M.G."/>
            <person name="De Carvalho L.P.S."/>
            <person name="Shen B."/>
        </authorList>
    </citation>
    <scope>NUCLEOTIDE SEQUENCE [LARGE SCALE GENOMIC DNA]</scope>
    <source>
        <strain evidence="2 3">NPDC093086</strain>
    </source>
</reference>